<dbReference type="HAMAP" id="MF_01867">
    <property type="entry name" value="BshC"/>
    <property type="match status" value="1"/>
</dbReference>
<dbReference type="InterPro" id="IPR055398">
    <property type="entry name" value="Rossmann-like_BshC"/>
</dbReference>
<evidence type="ECO:0000313" key="5">
    <source>
        <dbReference type="EMBL" id="QEC54554.1"/>
    </source>
</evidence>
<dbReference type="EC" id="6.-.-.-" evidence="2"/>
<dbReference type="OrthoDB" id="9765151at2"/>
<evidence type="ECO:0000313" key="6">
    <source>
        <dbReference type="Proteomes" id="UP000321204"/>
    </source>
</evidence>
<accession>A0A5B8UDB1</accession>
<dbReference type="RefSeq" id="WP_146781592.1">
    <property type="nucleotide sequence ID" value="NZ_BAABIO010000006.1"/>
</dbReference>
<dbReference type="Pfam" id="PF24850">
    <property type="entry name" value="CC_BshC"/>
    <property type="match status" value="1"/>
</dbReference>
<comment type="similarity">
    <text evidence="2">Belongs to the BshC family.</text>
</comment>
<feature type="domain" description="Bacillithiol biosynthesis BshC C-terminal coiled-coil" evidence="4">
    <location>
        <begin position="374"/>
        <end position="529"/>
    </location>
</feature>
<sequence length="532" mass="61067">MFAAKHIPYNQTTSFSKIVTGYLGGTESLRPFYGQPPTLEGIREKLKERSGKAIDREMLVSVLKQQYEGMNASATVQQNIESLLSSNTFTITTAHQPNLFTGPLYFLYKILHVIKLAASLNEQCPSNRFVPVYYMGSEDADFAELNHTYVDGKKIEWKKEQSGAVGRMVVDKTLVQLIDELEGQLSVEEKGAEVIQLLRKAYINGKTIQAATFELINELYGSYGLVVLIPDHPLLKAQMKDLFADDLFANKPFSIVQKTSERISENYHAQAYPREINLFYLKDSIRERIEKKEDRFFVLNTEISFTEEELKNELNEHPERFSPNVILRGIYQETILPNLVFVGGGGELAYWLQLKDLFETYGVSYPVLVLRNSFLVIEEKWKKKIERLGISTQQLFLPEEELIKVLVKERAEHPVSLNGNFETAVELYGRIKEQATNVDATLSQHVAAIQARSLKALQELEKKMLRAEKRKHTDLQSQVHKIKATLFPNNGLQERVENFSRFYAKWGRSFIEELYNNSLTLEQQFTVLEERG</sequence>
<proteinExistence type="inferred from homology"/>
<reference evidence="5 6" key="1">
    <citation type="journal article" date="2015" name="Int. J. Syst. Evol. Microbiol.">
        <title>Flavisolibacter ginsenosidimutans sp. nov., with ginsenoside-converting activity isolated from soil used for cultivating ginseng.</title>
        <authorList>
            <person name="Zhao Y."/>
            <person name="Liu Q."/>
            <person name="Kang M.S."/>
            <person name="Jin F."/>
            <person name="Yu H."/>
            <person name="Im W.T."/>
        </authorList>
    </citation>
    <scope>NUCLEOTIDE SEQUENCE [LARGE SCALE GENOMIC DNA]</scope>
    <source>
        <strain evidence="5 6">Gsoil 636</strain>
    </source>
</reference>
<dbReference type="EMBL" id="CP042433">
    <property type="protein sequence ID" value="QEC54554.1"/>
    <property type="molecule type" value="Genomic_DNA"/>
</dbReference>
<dbReference type="InterPro" id="IPR011199">
    <property type="entry name" value="Bacillithiol_biosynth_BshC"/>
</dbReference>
<evidence type="ECO:0000256" key="2">
    <source>
        <dbReference type="HAMAP-Rule" id="MF_01867"/>
    </source>
</evidence>
<keyword evidence="6" id="KW-1185">Reference proteome</keyword>
<dbReference type="PIRSF" id="PIRSF012535">
    <property type="entry name" value="UCP012535"/>
    <property type="match status" value="1"/>
</dbReference>
<organism evidence="5 6">
    <name type="scientific">Flavisolibacter ginsenosidimutans</name>
    <dbReference type="NCBI Taxonomy" id="661481"/>
    <lineage>
        <taxon>Bacteria</taxon>
        <taxon>Pseudomonadati</taxon>
        <taxon>Bacteroidota</taxon>
        <taxon>Chitinophagia</taxon>
        <taxon>Chitinophagales</taxon>
        <taxon>Chitinophagaceae</taxon>
        <taxon>Flavisolibacter</taxon>
    </lineage>
</organism>
<dbReference type="KEGG" id="fgg:FSB75_01100"/>
<evidence type="ECO:0000256" key="1">
    <source>
        <dbReference type="ARBA" id="ARBA00022598"/>
    </source>
</evidence>
<keyword evidence="1 2" id="KW-0436">Ligase</keyword>
<evidence type="ECO:0000259" key="4">
    <source>
        <dbReference type="Pfam" id="PF24850"/>
    </source>
</evidence>
<feature type="domain" description="Bacillithiol biosynthesis BshC N-terminal Rossmann-like" evidence="3">
    <location>
        <begin position="5"/>
        <end position="372"/>
    </location>
</feature>
<name>A0A5B8UDB1_9BACT</name>
<dbReference type="InterPro" id="IPR055399">
    <property type="entry name" value="CC_BshC"/>
</dbReference>
<dbReference type="AlphaFoldDB" id="A0A5B8UDB1"/>
<dbReference type="NCBIfam" id="TIGR03998">
    <property type="entry name" value="thiol_BshC"/>
    <property type="match status" value="1"/>
</dbReference>
<dbReference type="Pfam" id="PF10079">
    <property type="entry name" value="Rossmann-like_BshC"/>
    <property type="match status" value="1"/>
</dbReference>
<dbReference type="Proteomes" id="UP000321204">
    <property type="component" value="Chromosome"/>
</dbReference>
<gene>
    <name evidence="2 5" type="primary">bshC</name>
    <name evidence="5" type="ORF">FSB75_01100</name>
</gene>
<evidence type="ECO:0000259" key="3">
    <source>
        <dbReference type="Pfam" id="PF10079"/>
    </source>
</evidence>
<dbReference type="GO" id="GO:0016874">
    <property type="term" value="F:ligase activity"/>
    <property type="evidence" value="ECO:0007669"/>
    <property type="project" value="UniProtKB-UniRule"/>
</dbReference>
<protein>
    <recommendedName>
        <fullName evidence="2">Putative cysteine ligase BshC</fullName>
        <ecNumber evidence="2">6.-.-.-</ecNumber>
    </recommendedName>
</protein>